<dbReference type="NCBIfam" id="TIGR00254">
    <property type="entry name" value="GGDEF"/>
    <property type="match status" value="1"/>
</dbReference>
<dbReference type="Proteomes" id="UP001198893">
    <property type="component" value="Unassembled WGS sequence"/>
</dbReference>
<dbReference type="CDD" id="cd01948">
    <property type="entry name" value="EAL"/>
    <property type="match status" value="1"/>
</dbReference>
<evidence type="ECO:0000259" key="1">
    <source>
        <dbReference type="PROSITE" id="PS50883"/>
    </source>
</evidence>
<accession>A0AAW4WHF7</accession>
<reference evidence="3" key="1">
    <citation type="submission" date="2021-10" db="EMBL/GenBank/DDBJ databases">
        <title>Anaerobic single-cell dispensing facilitates the cultivation of human gut bacteria.</title>
        <authorList>
            <person name="Afrizal A."/>
        </authorList>
    </citation>
    <scope>NUCLEOTIDE SEQUENCE</scope>
    <source>
        <strain evidence="3">CLA-AA-H204</strain>
    </source>
</reference>
<dbReference type="InterPro" id="IPR029016">
    <property type="entry name" value="GAF-like_dom_sf"/>
</dbReference>
<dbReference type="EMBL" id="JAJEQW010000021">
    <property type="protein sequence ID" value="MCC2243403.1"/>
    <property type="molecule type" value="Genomic_DNA"/>
</dbReference>
<dbReference type="RefSeq" id="WP_227710815.1">
    <property type="nucleotide sequence ID" value="NZ_JAJEQW010000021.1"/>
</dbReference>
<feature type="domain" description="GGDEF" evidence="2">
    <location>
        <begin position="490"/>
        <end position="622"/>
    </location>
</feature>
<dbReference type="Gene3D" id="3.20.20.450">
    <property type="entry name" value="EAL domain"/>
    <property type="match status" value="1"/>
</dbReference>
<gene>
    <name evidence="3" type="ORF">LKD47_14065</name>
</gene>
<dbReference type="SUPFAM" id="SSF55073">
    <property type="entry name" value="Nucleotide cyclase"/>
    <property type="match status" value="1"/>
</dbReference>
<dbReference type="PANTHER" id="PTHR44757">
    <property type="entry name" value="DIGUANYLATE CYCLASE DGCP"/>
    <property type="match status" value="1"/>
</dbReference>
<dbReference type="SUPFAM" id="SSF141868">
    <property type="entry name" value="EAL domain-like"/>
    <property type="match status" value="1"/>
</dbReference>
<dbReference type="SMART" id="SM00052">
    <property type="entry name" value="EAL"/>
    <property type="match status" value="1"/>
</dbReference>
<dbReference type="InterPro" id="IPR001633">
    <property type="entry name" value="EAL_dom"/>
</dbReference>
<feature type="domain" description="EAL" evidence="1">
    <location>
        <begin position="631"/>
        <end position="886"/>
    </location>
</feature>
<dbReference type="SUPFAM" id="SSF55781">
    <property type="entry name" value="GAF domain-like"/>
    <property type="match status" value="1"/>
</dbReference>
<evidence type="ECO:0000313" key="4">
    <source>
        <dbReference type="Proteomes" id="UP001198893"/>
    </source>
</evidence>
<dbReference type="PANTHER" id="PTHR44757:SF2">
    <property type="entry name" value="BIOFILM ARCHITECTURE MAINTENANCE PROTEIN MBAA"/>
    <property type="match status" value="1"/>
</dbReference>
<dbReference type="Gene3D" id="3.30.450.40">
    <property type="match status" value="1"/>
</dbReference>
<dbReference type="Pfam" id="PF00990">
    <property type="entry name" value="GGDEF"/>
    <property type="match status" value="1"/>
</dbReference>
<name>A0AAW4WHF7_9FIRM</name>
<dbReference type="Pfam" id="PF00563">
    <property type="entry name" value="EAL"/>
    <property type="match status" value="1"/>
</dbReference>
<dbReference type="AlphaFoldDB" id="A0AAW4WHF7"/>
<comment type="caution">
    <text evidence="3">The sequence shown here is derived from an EMBL/GenBank/DDBJ whole genome shotgun (WGS) entry which is preliminary data.</text>
</comment>
<evidence type="ECO:0000259" key="2">
    <source>
        <dbReference type="PROSITE" id="PS50887"/>
    </source>
</evidence>
<dbReference type="PROSITE" id="PS50883">
    <property type="entry name" value="EAL"/>
    <property type="match status" value="1"/>
</dbReference>
<dbReference type="InterPro" id="IPR043128">
    <property type="entry name" value="Rev_trsase/Diguanyl_cyclase"/>
</dbReference>
<dbReference type="InterPro" id="IPR029787">
    <property type="entry name" value="Nucleotide_cyclase"/>
</dbReference>
<evidence type="ECO:0000313" key="3">
    <source>
        <dbReference type="EMBL" id="MCC2243403.1"/>
    </source>
</evidence>
<dbReference type="Gene3D" id="3.30.70.270">
    <property type="match status" value="1"/>
</dbReference>
<organism evidence="3 4">
    <name type="scientific">Roseburia amylophila</name>
    <dbReference type="NCBI Taxonomy" id="2981794"/>
    <lineage>
        <taxon>Bacteria</taxon>
        <taxon>Bacillati</taxon>
        <taxon>Bacillota</taxon>
        <taxon>Clostridia</taxon>
        <taxon>Lachnospirales</taxon>
        <taxon>Lachnospiraceae</taxon>
        <taxon>Roseburia</taxon>
    </lineage>
</organism>
<dbReference type="InterPro" id="IPR035919">
    <property type="entry name" value="EAL_sf"/>
</dbReference>
<dbReference type="InterPro" id="IPR000160">
    <property type="entry name" value="GGDEF_dom"/>
</dbReference>
<sequence length="886" mass="101812">MMQKLDMQGSNELMFGAELLDGRVLQGLQDRFCACNNLYCVCLSQMQGVVTKAYGSKEELNYIHEKVGMARHIVLLNRLITSEMEDVVEEPLEEDYLKMNGVAIRVGGKIAAIWIVIGVLSDIAAPEQEIPENIQKTTTKQYYNSLDFLTYISKQYFATKLDELLAQEAFAKNREIQEQIKTELQRTEVMTSIVKMLESENGFSKIADEILTDVCNYLKISNAALLRINRDGETADMISECCLEKEDALIAKCQGISTSEFPFTNGKPYMISADSLLPPAFAQFFEKWNIQAAISLPIEINGEAAMYLCFFELRKRRIWDVSDIKFLNEVKQIVQSILIKRITKNSLASSYASLEAILENVGCGICVRDMLSEKILYTNQQFHRLFADDRFEKQQDEIFRSGNKRYGNGNFVEYYSKEDNRYFDIYHTQINWVDGRMVMLLTVYDVTDKKLYQQKIERQANNDFLTGLYNRMRCEHDVEIYIQKAREQGGKGALCYIDLDDFKHINDGLGHQYGDILLQTISRSLRGVTGLESTCYRMGGDEFIIIVNQEEYQRLDEILTEIRNIFSKPWFLKGGDYYCTMSMGVVCFPDDGDNVQELIKKADIALYEAKKGGKNRIEFYDENVEATSFKRLDLEKNMRYATTNSCQEFEVYYQPIVDISRPGDPCSGAEALIRWNSEAMGMISPSEFIPLAEYLGLINPIGSFVLKEACRRCKYWNDMGHPEYHVNVNLSVVQLLQNDMKEKVREVLEETKMDPANLTLEVTESLAINDMKRMKKILSDIKSLGVKVALDDFGTGYSSLNHIRELPIDIIKIDRCFIIDIGKDEYSEAFVKMVSELAETIGVRICVEGVEETEQVEKLRSMKVQYIQGYYYGKPMRAEDFEKKYL</sequence>
<dbReference type="SMART" id="SM00267">
    <property type="entry name" value="GGDEF"/>
    <property type="match status" value="1"/>
</dbReference>
<dbReference type="PROSITE" id="PS50887">
    <property type="entry name" value="GGDEF"/>
    <property type="match status" value="1"/>
</dbReference>
<dbReference type="InterPro" id="IPR052155">
    <property type="entry name" value="Biofilm_reg_signaling"/>
</dbReference>
<protein>
    <submittedName>
        <fullName evidence="3">EAL domain-containing protein</fullName>
    </submittedName>
</protein>
<proteinExistence type="predicted"/>
<dbReference type="CDD" id="cd01949">
    <property type="entry name" value="GGDEF"/>
    <property type="match status" value="1"/>
</dbReference>